<dbReference type="Pfam" id="PF10156">
    <property type="entry name" value="Med17"/>
    <property type="match status" value="1"/>
</dbReference>
<comment type="similarity">
    <text evidence="2 8">Belongs to the Mediator complex subunit 17 family.</text>
</comment>
<dbReference type="EMBL" id="CP144103">
    <property type="protein sequence ID" value="WWC90150.1"/>
    <property type="molecule type" value="Genomic_DNA"/>
</dbReference>
<accession>A0AAX4K031</accession>
<evidence type="ECO:0000256" key="9">
    <source>
        <dbReference type="SAM" id="MobiDB-lite"/>
    </source>
</evidence>
<feature type="region of interest" description="Disordered" evidence="9">
    <location>
        <begin position="141"/>
        <end position="174"/>
    </location>
</feature>
<evidence type="ECO:0000256" key="4">
    <source>
        <dbReference type="ARBA" id="ARBA00023015"/>
    </source>
</evidence>
<organism evidence="10 11">
    <name type="scientific">Kwoniella dendrophila CBS 6074</name>
    <dbReference type="NCBI Taxonomy" id="1295534"/>
    <lineage>
        <taxon>Eukaryota</taxon>
        <taxon>Fungi</taxon>
        <taxon>Dikarya</taxon>
        <taxon>Basidiomycota</taxon>
        <taxon>Agaricomycotina</taxon>
        <taxon>Tremellomycetes</taxon>
        <taxon>Tremellales</taxon>
        <taxon>Cryptococcaceae</taxon>
        <taxon>Kwoniella</taxon>
    </lineage>
</organism>
<keyword evidence="8" id="KW-0010">Activator</keyword>
<dbReference type="GO" id="GO:0003712">
    <property type="term" value="F:transcription coregulator activity"/>
    <property type="evidence" value="ECO:0007669"/>
    <property type="project" value="InterPro"/>
</dbReference>
<name>A0AAX4K031_9TREE</name>
<evidence type="ECO:0000256" key="6">
    <source>
        <dbReference type="ARBA" id="ARBA00023242"/>
    </source>
</evidence>
<keyword evidence="6 8" id="KW-0539">Nucleus</keyword>
<reference evidence="10 11" key="1">
    <citation type="submission" date="2024-01" db="EMBL/GenBank/DDBJ databases">
        <title>Comparative genomics of Cryptococcus and Kwoniella reveals pathogenesis evolution and contrasting modes of karyotype evolution via chromosome fusion or intercentromeric recombination.</title>
        <authorList>
            <person name="Coelho M.A."/>
            <person name="David-Palma M."/>
            <person name="Shea T."/>
            <person name="Bowers K."/>
            <person name="McGinley-Smith S."/>
            <person name="Mohammad A.W."/>
            <person name="Gnirke A."/>
            <person name="Yurkov A.M."/>
            <person name="Nowrousian M."/>
            <person name="Sun S."/>
            <person name="Cuomo C.A."/>
            <person name="Heitman J."/>
        </authorList>
    </citation>
    <scope>NUCLEOTIDE SEQUENCE [LARGE SCALE GENOMIC DNA]</scope>
    <source>
        <strain evidence="10 11">CBS 6074</strain>
    </source>
</reference>
<dbReference type="GO" id="GO:0016592">
    <property type="term" value="C:mediator complex"/>
    <property type="evidence" value="ECO:0007669"/>
    <property type="project" value="InterPro"/>
</dbReference>
<feature type="region of interest" description="Disordered" evidence="9">
    <location>
        <begin position="80"/>
        <end position="107"/>
    </location>
</feature>
<evidence type="ECO:0000256" key="5">
    <source>
        <dbReference type="ARBA" id="ARBA00023163"/>
    </source>
</evidence>
<dbReference type="PANTHER" id="PTHR13114">
    <property type="entry name" value="MEDIATOR OF RNA POLYMERASE II TRANSCRIPTION SUBUNIT 17"/>
    <property type="match status" value="1"/>
</dbReference>
<evidence type="ECO:0000313" key="11">
    <source>
        <dbReference type="Proteomes" id="UP001355207"/>
    </source>
</evidence>
<proteinExistence type="inferred from homology"/>
<keyword evidence="4 8" id="KW-0805">Transcription regulation</keyword>
<comment type="function">
    <text evidence="8">Component of the Mediator complex, a coactivator involved in the regulated transcription of nearly all RNA polymerase II-dependent genes. Mediator functions as a bridge to convey information from gene-specific regulatory proteins to the basal RNA polymerase II transcription machinery. Mediator is recruited to promoters by direct interactions with regulatory proteins and serves as a scaffold for the assembly of a functional preinitiation complex with RNA polymerase II and the general transcription factors.</text>
</comment>
<evidence type="ECO:0000256" key="7">
    <source>
        <dbReference type="ARBA" id="ARBA00032014"/>
    </source>
</evidence>
<sequence>MNGSTSTRTVFDDIRLSLNPATLDAALGKRKLQAIDIDGGIIYDEGRSTNDQLTERLERIWNEYPNGLLDISEERLERLPQDEDAIRKQDKETQEQKEKDPFQMMNRSDMEQLRSEVHDQLNSARNELWYVLELAKTLAASSSYTNQPPPAPNQQPETTSKKGKAKAAQKANEADTKTALAAAAASVPQEPPILPPGTFSLTPSSRPTKPTHAQVHELELVLAAKQQALDECSTLIDSAVSELQMMANAGDRFWKDVRKLKEGNNNGRGQWAVLPKPDFGRTTIDGEKAKDIIVPYAVDEAPLATRTRCLAAFDLDPTKEDALTFGSRSFLRLKTTLKDVSGAVVESSPVDSPPASDVRAQMDAAQMEAFDEDLFGEIRYEGSQMSKSELEPRSVSLPIAGYTLGFELYDIRSSSQTPTSPLCDLIISSARLNLINLYRQRKTKLVSPTFSDTNSASILKHIVDALRYKQLCNTVDSAMKNFYHLFQTAGLDVVFDSRMITDSDESSETITNFLTGRSGADSLSGSYELDIPGCHGLKIDVFAPFRTSVTLKNATFDLSDPDELSHILSEEFATQLIDMIFSQLRIRLSDAPASVRSQVFLDELESVIHLADLGQLRLSIPPPFHTILCNVDPSPDAKLPLTDVVEGYDARRDGHVQGWIHRIVEKIIAPH</sequence>
<dbReference type="Proteomes" id="UP001355207">
    <property type="component" value="Chromosome 6"/>
</dbReference>
<dbReference type="InterPro" id="IPR019313">
    <property type="entry name" value="Mediator_Med17"/>
</dbReference>
<comment type="subcellular location">
    <subcellularLocation>
        <location evidence="1 8">Nucleus</location>
    </subcellularLocation>
</comment>
<dbReference type="GO" id="GO:0006357">
    <property type="term" value="P:regulation of transcription by RNA polymerase II"/>
    <property type="evidence" value="ECO:0007669"/>
    <property type="project" value="InterPro"/>
</dbReference>
<protein>
    <recommendedName>
        <fullName evidence="3 8">Mediator of RNA polymerase II transcription subunit 17</fullName>
    </recommendedName>
    <alternativeName>
        <fullName evidence="7 8">Mediator complex subunit 17</fullName>
    </alternativeName>
</protein>
<feature type="compositionally biased region" description="Basic and acidic residues" evidence="9">
    <location>
        <begin position="80"/>
        <end position="101"/>
    </location>
</feature>
<evidence type="ECO:0000313" key="10">
    <source>
        <dbReference type="EMBL" id="WWC90150.1"/>
    </source>
</evidence>
<gene>
    <name evidence="8" type="primary">MED17</name>
    <name evidence="10" type="ORF">L201_005083</name>
</gene>
<evidence type="ECO:0000256" key="8">
    <source>
        <dbReference type="RuleBase" id="RU364140"/>
    </source>
</evidence>
<evidence type="ECO:0000256" key="3">
    <source>
        <dbReference type="ARBA" id="ARBA00019610"/>
    </source>
</evidence>
<dbReference type="PANTHER" id="PTHR13114:SF7">
    <property type="entry name" value="MEDIATOR OF RNA POLYMERASE II TRANSCRIPTION SUBUNIT 17"/>
    <property type="match status" value="1"/>
</dbReference>
<comment type="subunit">
    <text evidence="8">Component of the Mediator complex.</text>
</comment>
<keyword evidence="11" id="KW-1185">Reference proteome</keyword>
<dbReference type="AlphaFoldDB" id="A0AAX4K031"/>
<evidence type="ECO:0000256" key="1">
    <source>
        <dbReference type="ARBA" id="ARBA00004123"/>
    </source>
</evidence>
<evidence type="ECO:0000256" key="2">
    <source>
        <dbReference type="ARBA" id="ARBA00005635"/>
    </source>
</evidence>
<keyword evidence="5 8" id="KW-0804">Transcription</keyword>
<dbReference type="GO" id="GO:0070847">
    <property type="term" value="C:core mediator complex"/>
    <property type="evidence" value="ECO:0007669"/>
    <property type="project" value="TreeGrafter"/>
</dbReference>